<dbReference type="EMBL" id="CADEAL010000935">
    <property type="protein sequence ID" value="CAB1427001.1"/>
    <property type="molecule type" value="Genomic_DNA"/>
</dbReference>
<gene>
    <name evidence="2" type="ORF">PLEPLA_LOCUS14939</name>
</gene>
<proteinExistence type="predicted"/>
<evidence type="ECO:0000313" key="3">
    <source>
        <dbReference type="Proteomes" id="UP001153269"/>
    </source>
</evidence>
<feature type="region of interest" description="Disordered" evidence="1">
    <location>
        <begin position="35"/>
        <end position="90"/>
    </location>
</feature>
<protein>
    <submittedName>
        <fullName evidence="2">Uncharacterized protein</fullName>
    </submittedName>
</protein>
<organism evidence="2 3">
    <name type="scientific">Pleuronectes platessa</name>
    <name type="common">European plaice</name>
    <dbReference type="NCBI Taxonomy" id="8262"/>
    <lineage>
        <taxon>Eukaryota</taxon>
        <taxon>Metazoa</taxon>
        <taxon>Chordata</taxon>
        <taxon>Craniata</taxon>
        <taxon>Vertebrata</taxon>
        <taxon>Euteleostomi</taxon>
        <taxon>Actinopterygii</taxon>
        <taxon>Neopterygii</taxon>
        <taxon>Teleostei</taxon>
        <taxon>Neoteleostei</taxon>
        <taxon>Acanthomorphata</taxon>
        <taxon>Carangaria</taxon>
        <taxon>Pleuronectiformes</taxon>
        <taxon>Pleuronectoidei</taxon>
        <taxon>Pleuronectidae</taxon>
        <taxon>Pleuronectes</taxon>
    </lineage>
</organism>
<comment type="caution">
    <text evidence="2">The sequence shown here is derived from an EMBL/GenBank/DDBJ whole genome shotgun (WGS) entry which is preliminary data.</text>
</comment>
<evidence type="ECO:0000313" key="2">
    <source>
        <dbReference type="EMBL" id="CAB1427001.1"/>
    </source>
</evidence>
<reference evidence="2" key="1">
    <citation type="submission" date="2020-03" db="EMBL/GenBank/DDBJ databases">
        <authorList>
            <person name="Weist P."/>
        </authorList>
    </citation>
    <scope>NUCLEOTIDE SEQUENCE</scope>
</reference>
<feature type="region of interest" description="Disordered" evidence="1">
    <location>
        <begin position="1"/>
        <end position="20"/>
    </location>
</feature>
<feature type="compositionally biased region" description="Basic and acidic residues" evidence="1">
    <location>
        <begin position="37"/>
        <end position="64"/>
    </location>
</feature>
<keyword evidence="3" id="KW-1185">Reference proteome</keyword>
<name>A0A9N7UAV8_PLEPL</name>
<dbReference type="Proteomes" id="UP001153269">
    <property type="component" value="Unassembled WGS sequence"/>
</dbReference>
<sequence length="154" mass="16263">MSANQQCAANGASLLPPTTPHTLVAVVIVEGGLEGGGAREEACETARGRERERGRLKNGKKEQRGAVLPDIGGLSSMGTERKEEQHSSSSDLQGIWIWRAHAGSQGCSHMSRLSHLAEGEDNLGPGVGEWQPTIQKGMKGVEMTAAALGSPRLR</sequence>
<dbReference type="AlphaFoldDB" id="A0A9N7UAV8"/>
<evidence type="ECO:0000256" key="1">
    <source>
        <dbReference type="SAM" id="MobiDB-lite"/>
    </source>
</evidence>
<accession>A0A9N7UAV8</accession>